<accession>A0A0E9UQE6</accession>
<protein>
    <submittedName>
        <fullName evidence="1">Uncharacterized protein</fullName>
    </submittedName>
</protein>
<evidence type="ECO:0000313" key="1">
    <source>
        <dbReference type="EMBL" id="JAH68042.1"/>
    </source>
</evidence>
<dbReference type="AlphaFoldDB" id="A0A0E9UQE6"/>
<sequence length="25" mass="3188">MQYWFKHIHLMFYTQYILTPKLVSV</sequence>
<proteinExistence type="predicted"/>
<organism evidence="1">
    <name type="scientific">Anguilla anguilla</name>
    <name type="common">European freshwater eel</name>
    <name type="synonym">Muraena anguilla</name>
    <dbReference type="NCBI Taxonomy" id="7936"/>
    <lineage>
        <taxon>Eukaryota</taxon>
        <taxon>Metazoa</taxon>
        <taxon>Chordata</taxon>
        <taxon>Craniata</taxon>
        <taxon>Vertebrata</taxon>
        <taxon>Euteleostomi</taxon>
        <taxon>Actinopterygii</taxon>
        <taxon>Neopterygii</taxon>
        <taxon>Teleostei</taxon>
        <taxon>Anguilliformes</taxon>
        <taxon>Anguillidae</taxon>
        <taxon>Anguilla</taxon>
    </lineage>
</organism>
<reference evidence="1" key="1">
    <citation type="submission" date="2014-11" db="EMBL/GenBank/DDBJ databases">
        <authorList>
            <person name="Amaro Gonzalez C."/>
        </authorList>
    </citation>
    <scope>NUCLEOTIDE SEQUENCE</scope>
</reference>
<dbReference type="EMBL" id="GBXM01040535">
    <property type="protein sequence ID" value="JAH68042.1"/>
    <property type="molecule type" value="Transcribed_RNA"/>
</dbReference>
<name>A0A0E9UQE6_ANGAN</name>
<reference evidence="1" key="2">
    <citation type="journal article" date="2015" name="Fish Shellfish Immunol.">
        <title>Early steps in the European eel (Anguilla anguilla)-Vibrio vulnificus interaction in the gills: Role of the RtxA13 toxin.</title>
        <authorList>
            <person name="Callol A."/>
            <person name="Pajuelo D."/>
            <person name="Ebbesson L."/>
            <person name="Teles M."/>
            <person name="MacKenzie S."/>
            <person name="Amaro C."/>
        </authorList>
    </citation>
    <scope>NUCLEOTIDE SEQUENCE</scope>
</reference>